<dbReference type="AlphaFoldDB" id="A0A7T8JZH4"/>
<dbReference type="InterPro" id="IPR005829">
    <property type="entry name" value="Sugar_transporter_CS"/>
</dbReference>
<keyword evidence="8" id="KW-1185">Reference proteome</keyword>
<dbReference type="Proteomes" id="UP000595437">
    <property type="component" value="Chromosome 10"/>
</dbReference>
<feature type="domain" description="Major facilitator superfamily (MFS) profile" evidence="6">
    <location>
        <begin position="108"/>
        <end position="532"/>
    </location>
</feature>
<proteinExistence type="predicted"/>
<keyword evidence="3 5" id="KW-1133">Transmembrane helix</keyword>
<evidence type="ECO:0000313" key="7">
    <source>
        <dbReference type="EMBL" id="QQP40977.1"/>
    </source>
</evidence>
<evidence type="ECO:0000259" key="6">
    <source>
        <dbReference type="PROSITE" id="PS50850"/>
    </source>
</evidence>
<dbReference type="CDD" id="cd17317">
    <property type="entry name" value="MFS_SLC22"/>
    <property type="match status" value="1"/>
</dbReference>
<dbReference type="PANTHER" id="PTHR24064">
    <property type="entry name" value="SOLUTE CARRIER FAMILY 22 MEMBER"/>
    <property type="match status" value="1"/>
</dbReference>
<dbReference type="GO" id="GO:0022857">
    <property type="term" value="F:transmembrane transporter activity"/>
    <property type="evidence" value="ECO:0007669"/>
    <property type="project" value="InterPro"/>
</dbReference>
<dbReference type="Pfam" id="PF00083">
    <property type="entry name" value="Sugar_tr"/>
    <property type="match status" value="1"/>
</dbReference>
<feature type="transmembrane region" description="Helical" evidence="5">
    <location>
        <begin position="211"/>
        <end position="229"/>
    </location>
</feature>
<feature type="transmembrane region" description="Helical" evidence="5">
    <location>
        <begin position="362"/>
        <end position="380"/>
    </location>
</feature>
<dbReference type="PROSITE" id="PS00216">
    <property type="entry name" value="SUGAR_TRANSPORT_1"/>
    <property type="match status" value="1"/>
</dbReference>
<dbReference type="InterPro" id="IPR005828">
    <property type="entry name" value="MFS_sugar_transport-like"/>
</dbReference>
<gene>
    <name evidence="7" type="ORF">FKW44_015212</name>
</gene>
<feature type="transmembrane region" description="Helical" evidence="5">
    <location>
        <begin position="504"/>
        <end position="527"/>
    </location>
</feature>
<evidence type="ECO:0000256" key="1">
    <source>
        <dbReference type="ARBA" id="ARBA00004141"/>
    </source>
</evidence>
<evidence type="ECO:0000256" key="2">
    <source>
        <dbReference type="ARBA" id="ARBA00022692"/>
    </source>
</evidence>
<protein>
    <recommendedName>
        <fullName evidence="6">Major facilitator superfamily (MFS) profile domain-containing protein</fullName>
    </recommendedName>
</protein>
<dbReference type="InterPro" id="IPR020846">
    <property type="entry name" value="MFS_dom"/>
</dbReference>
<name>A0A7T8JZH4_CALRO</name>
<feature type="transmembrane region" description="Helical" evidence="5">
    <location>
        <begin position="419"/>
        <end position="437"/>
    </location>
</feature>
<keyword evidence="2 5" id="KW-0812">Transmembrane</keyword>
<feature type="transmembrane region" description="Helical" evidence="5">
    <location>
        <begin position="479"/>
        <end position="498"/>
    </location>
</feature>
<keyword evidence="4 5" id="KW-0472">Membrane</keyword>
<evidence type="ECO:0000256" key="3">
    <source>
        <dbReference type="ARBA" id="ARBA00022989"/>
    </source>
</evidence>
<sequence length="551" mass="60705">MGTDGQIDFNGILEEIGGFGRWQKKNFFILWLTSMGAGLAVVVFSFTGKVPDHRCAVPFCDAPGGEFNFTENFNTSLNIFPEACSYWSNSELVVPSVPTDASCKEYLSAVASGVGNVSISCDAEDLIYDLKSSVRSSISMEKGWVCGKSQIQQLVGASYMIGMLVGSFLLGFLSDMYGRKTALIASVLLVSIPSTIASFATNVYVFSFLRFLTGMGGIGCFMVCFVLVVEYVSLEYTLLIGVSIEIPFAIGELILGLEAYFVRDWVSLQLVAYTPLIALLGLWFIIPESPRWLLSAGKEEEARKVIAQAVEDNGKGDLDLELLLSRHRKSKEGEYRAEEVKPASFKDMFTPLKMMVRSMNMFYQWFSVTLCYYGLSFASTTLSGDAYQNFALAVFIEIPAYLVCILLMDCWGRRPILSLFQILSGVSCIIAGLLSVYTDSLRFTIHIFFFLLGKFGGSACFAIVYVYTAELFPTNIRNTAIGICSCIARIGGVFAFIIELLKAVWGPLPMILVGGIAFLAGVLAFAFPETIGKSLPETKEDALHIERDRRR</sequence>
<dbReference type="SUPFAM" id="SSF103473">
    <property type="entry name" value="MFS general substrate transporter"/>
    <property type="match status" value="1"/>
</dbReference>
<feature type="transmembrane region" description="Helical" evidence="5">
    <location>
        <begin position="154"/>
        <end position="173"/>
    </location>
</feature>
<feature type="transmembrane region" description="Helical" evidence="5">
    <location>
        <begin position="27"/>
        <end position="46"/>
    </location>
</feature>
<feature type="transmembrane region" description="Helical" evidence="5">
    <location>
        <begin position="266"/>
        <end position="286"/>
    </location>
</feature>
<organism evidence="7 8">
    <name type="scientific">Caligus rogercresseyi</name>
    <name type="common">Sea louse</name>
    <dbReference type="NCBI Taxonomy" id="217165"/>
    <lineage>
        <taxon>Eukaryota</taxon>
        <taxon>Metazoa</taxon>
        <taxon>Ecdysozoa</taxon>
        <taxon>Arthropoda</taxon>
        <taxon>Crustacea</taxon>
        <taxon>Multicrustacea</taxon>
        <taxon>Hexanauplia</taxon>
        <taxon>Copepoda</taxon>
        <taxon>Siphonostomatoida</taxon>
        <taxon>Caligidae</taxon>
        <taxon>Caligus</taxon>
    </lineage>
</organism>
<dbReference type="OrthoDB" id="6894481at2759"/>
<feature type="non-terminal residue" evidence="7">
    <location>
        <position position="551"/>
    </location>
</feature>
<feature type="transmembrane region" description="Helical" evidence="5">
    <location>
        <begin position="386"/>
        <end position="407"/>
    </location>
</feature>
<evidence type="ECO:0000313" key="8">
    <source>
        <dbReference type="Proteomes" id="UP000595437"/>
    </source>
</evidence>
<dbReference type="PROSITE" id="PS50850">
    <property type="entry name" value="MFS"/>
    <property type="match status" value="1"/>
</dbReference>
<feature type="transmembrane region" description="Helical" evidence="5">
    <location>
        <begin position="182"/>
        <end position="205"/>
    </location>
</feature>
<reference evidence="8" key="1">
    <citation type="submission" date="2021-01" db="EMBL/GenBank/DDBJ databases">
        <title>Caligus Genome Assembly.</title>
        <authorList>
            <person name="Gallardo-Escarate C."/>
        </authorList>
    </citation>
    <scope>NUCLEOTIDE SEQUENCE [LARGE SCALE GENOMIC DNA]</scope>
</reference>
<dbReference type="GO" id="GO:0016020">
    <property type="term" value="C:membrane"/>
    <property type="evidence" value="ECO:0007669"/>
    <property type="project" value="UniProtKB-SubCell"/>
</dbReference>
<feature type="transmembrane region" description="Helical" evidence="5">
    <location>
        <begin position="443"/>
        <end position="467"/>
    </location>
</feature>
<dbReference type="InterPro" id="IPR036259">
    <property type="entry name" value="MFS_trans_sf"/>
</dbReference>
<dbReference type="Gene3D" id="1.20.1250.20">
    <property type="entry name" value="MFS general substrate transporter like domains"/>
    <property type="match status" value="1"/>
</dbReference>
<comment type="subcellular location">
    <subcellularLocation>
        <location evidence="1">Membrane</location>
        <topology evidence="1">Multi-pass membrane protein</topology>
    </subcellularLocation>
</comment>
<evidence type="ECO:0000256" key="4">
    <source>
        <dbReference type="ARBA" id="ARBA00023136"/>
    </source>
</evidence>
<accession>A0A7T8JZH4</accession>
<dbReference type="EMBL" id="CP045899">
    <property type="protein sequence ID" value="QQP40977.1"/>
    <property type="molecule type" value="Genomic_DNA"/>
</dbReference>
<evidence type="ECO:0000256" key="5">
    <source>
        <dbReference type="SAM" id="Phobius"/>
    </source>
</evidence>